<reference evidence="2" key="1">
    <citation type="submission" date="2016-11" db="EMBL/GenBank/DDBJ databases">
        <authorList>
            <person name="Varghese N."/>
            <person name="Submissions S."/>
        </authorList>
    </citation>
    <scope>NUCLEOTIDE SEQUENCE [LARGE SCALE GENOMIC DNA]</scope>
    <source>
        <strain evidence="2">DSM 22212</strain>
    </source>
</reference>
<dbReference type="PANTHER" id="PTHR30283">
    <property type="entry name" value="PEROXIDE STRESS RESPONSE PROTEIN YAAA"/>
    <property type="match status" value="1"/>
</dbReference>
<proteinExistence type="predicted"/>
<dbReference type="PANTHER" id="PTHR30283:SF4">
    <property type="entry name" value="PEROXIDE STRESS RESISTANCE PROTEIN YAAA"/>
    <property type="match status" value="1"/>
</dbReference>
<evidence type="ECO:0000313" key="2">
    <source>
        <dbReference type="Proteomes" id="UP000185812"/>
    </source>
</evidence>
<protein>
    <submittedName>
        <fullName evidence="1">Uncharacterized protein</fullName>
    </submittedName>
</protein>
<keyword evidence="2" id="KW-1185">Reference proteome</keyword>
<gene>
    <name evidence="1" type="ORF">SAMN04488087_1879</name>
</gene>
<dbReference type="GO" id="GO:0033194">
    <property type="term" value="P:response to hydroperoxide"/>
    <property type="evidence" value="ECO:0007669"/>
    <property type="project" value="TreeGrafter"/>
</dbReference>
<name>A0A1M6UVD0_9BACT</name>
<dbReference type="GO" id="GO:0005829">
    <property type="term" value="C:cytosol"/>
    <property type="evidence" value="ECO:0007669"/>
    <property type="project" value="TreeGrafter"/>
</dbReference>
<dbReference type="EMBL" id="FRAU01000005">
    <property type="protein sequence ID" value="SHK73133.1"/>
    <property type="molecule type" value="Genomic_DNA"/>
</dbReference>
<dbReference type="RefSeq" id="WP_072715697.1">
    <property type="nucleotide sequence ID" value="NZ_FRAU01000005.1"/>
</dbReference>
<sequence>MPEFAILLPPAEGKKSGGNPLAPDMFDYRASNTFNYFSELNPERRRLIDAVQQVIQSGDDLEKIFGVKGPALEEAIQVNLAIYKAPRMAALDRYSPGVMYQALDFPGLPTGAQRRFLENTIIFSGMFGLLRPDDLIPNYRLRMDAVVPGIGKVSRYWRPYISPILNALLKDRFVWNLLPAAHQEAWEDAHTYRQMVEVKFYQEEGGTRRPVSHGVKPLRGRLVNFIVREGLEGIEGLKAWQEAEGFMLDEEASQFDETTRRAVLVMVKRG</sequence>
<dbReference type="AlphaFoldDB" id="A0A1M6UVD0"/>
<organism evidence="1 2">
    <name type="scientific">Rhodothermus profundi</name>
    <dbReference type="NCBI Taxonomy" id="633813"/>
    <lineage>
        <taxon>Bacteria</taxon>
        <taxon>Pseudomonadati</taxon>
        <taxon>Rhodothermota</taxon>
        <taxon>Rhodothermia</taxon>
        <taxon>Rhodothermales</taxon>
        <taxon>Rhodothermaceae</taxon>
        <taxon>Rhodothermus</taxon>
    </lineage>
</organism>
<dbReference type="STRING" id="633813.SAMN04488087_1879"/>
<dbReference type="InterPro" id="IPR005583">
    <property type="entry name" value="YaaA"/>
</dbReference>
<dbReference type="Pfam" id="PF03883">
    <property type="entry name" value="H2O2_YaaD"/>
    <property type="match status" value="1"/>
</dbReference>
<dbReference type="Proteomes" id="UP000185812">
    <property type="component" value="Unassembled WGS sequence"/>
</dbReference>
<dbReference type="OrthoDB" id="9777133at2"/>
<evidence type="ECO:0000313" key="1">
    <source>
        <dbReference type="EMBL" id="SHK73133.1"/>
    </source>
</evidence>
<accession>A0A1M6UVD0</accession>